<sequence>MGKSSVLFGIIAFFICFNGNVLSIHSEASSSEMQVHFIDVGQGDSMLIKTPGNKNILIDGGPPDAGKKVVSYLNEKKIDKIDLLVATHPDVDHIGGLPYIMKHIKVKKILDSGKLHTTRMYAKYIQEIRKQEIPVKVAKQNEKILLDPAVDIQVLNTYKKSRSNNQSSIALKMSYEAMDILFMSDVEIEQEKEIMKNVDVDAEVIKVGHHGSNTSTSLKFLKAVSPDTAILTYSKDNDYGHPVDRVINNLYRVNANIYSTGALGNLVIRTDGEDYLVLPEREPLYDLDAS</sequence>
<organism evidence="2 3">
    <name type="scientific">Virgibacillus kapii</name>
    <dbReference type="NCBI Taxonomy" id="1638645"/>
    <lineage>
        <taxon>Bacteria</taxon>
        <taxon>Bacillati</taxon>
        <taxon>Bacillota</taxon>
        <taxon>Bacilli</taxon>
        <taxon>Bacillales</taxon>
        <taxon>Bacillaceae</taxon>
        <taxon>Virgibacillus</taxon>
    </lineage>
</organism>
<dbReference type="PANTHER" id="PTHR30619">
    <property type="entry name" value="DNA INTERNALIZATION/COMPETENCE PROTEIN COMEC/REC2"/>
    <property type="match status" value="1"/>
</dbReference>
<name>A0ABQ2DQ35_9BACI</name>
<dbReference type="SMART" id="SM00849">
    <property type="entry name" value="Lactamase_B"/>
    <property type="match status" value="1"/>
</dbReference>
<dbReference type="Pfam" id="PF00753">
    <property type="entry name" value="Lactamase_B"/>
    <property type="match status" value="1"/>
</dbReference>
<dbReference type="InterPro" id="IPR036866">
    <property type="entry name" value="RibonucZ/Hydroxyglut_hydro"/>
</dbReference>
<gene>
    <name evidence="2" type="ORF">GCM10007111_29530</name>
</gene>
<protein>
    <submittedName>
        <fullName evidence="2">Competence protein ComE</fullName>
    </submittedName>
</protein>
<keyword evidence="3" id="KW-1185">Reference proteome</keyword>
<evidence type="ECO:0000259" key="1">
    <source>
        <dbReference type="SMART" id="SM00849"/>
    </source>
</evidence>
<reference evidence="3" key="1">
    <citation type="journal article" date="2019" name="Int. J. Syst. Evol. Microbiol.">
        <title>The Global Catalogue of Microorganisms (GCM) 10K type strain sequencing project: providing services to taxonomists for standard genome sequencing and annotation.</title>
        <authorList>
            <consortium name="The Broad Institute Genomics Platform"/>
            <consortium name="The Broad Institute Genome Sequencing Center for Infectious Disease"/>
            <person name="Wu L."/>
            <person name="Ma J."/>
        </authorList>
    </citation>
    <scope>NUCLEOTIDE SEQUENCE [LARGE SCALE GENOMIC DNA]</scope>
    <source>
        <strain evidence="3">JCM 30071</strain>
    </source>
</reference>
<dbReference type="InterPro" id="IPR035681">
    <property type="entry name" value="ComA-like_MBL"/>
</dbReference>
<comment type="caution">
    <text evidence="2">The sequence shown here is derived from an EMBL/GenBank/DDBJ whole genome shotgun (WGS) entry which is preliminary data.</text>
</comment>
<evidence type="ECO:0000313" key="3">
    <source>
        <dbReference type="Proteomes" id="UP000634435"/>
    </source>
</evidence>
<feature type="domain" description="Metallo-beta-lactamase" evidence="1">
    <location>
        <begin position="42"/>
        <end position="233"/>
    </location>
</feature>
<accession>A0ABQ2DQ35</accession>
<dbReference type="PANTHER" id="PTHR30619:SF7">
    <property type="entry name" value="BETA-LACTAMASE DOMAIN PROTEIN"/>
    <property type="match status" value="1"/>
</dbReference>
<evidence type="ECO:0000313" key="2">
    <source>
        <dbReference type="EMBL" id="GGJ65725.1"/>
    </source>
</evidence>
<proteinExistence type="predicted"/>
<dbReference type="EMBL" id="BMPN01000004">
    <property type="protein sequence ID" value="GGJ65725.1"/>
    <property type="molecule type" value="Genomic_DNA"/>
</dbReference>
<dbReference type="CDD" id="cd07731">
    <property type="entry name" value="ComA-like_MBL-fold"/>
    <property type="match status" value="1"/>
</dbReference>
<dbReference type="InterPro" id="IPR001279">
    <property type="entry name" value="Metallo-B-lactamas"/>
</dbReference>
<dbReference type="RefSeq" id="WP_188943586.1">
    <property type="nucleotide sequence ID" value="NZ_BMPN01000004.1"/>
</dbReference>
<dbReference type="Gene3D" id="3.60.15.10">
    <property type="entry name" value="Ribonuclease Z/Hydroxyacylglutathione hydrolase-like"/>
    <property type="match status" value="1"/>
</dbReference>
<dbReference type="InterPro" id="IPR052159">
    <property type="entry name" value="Competence_DNA_uptake"/>
</dbReference>
<dbReference type="Proteomes" id="UP000634435">
    <property type="component" value="Unassembled WGS sequence"/>
</dbReference>
<dbReference type="SUPFAM" id="SSF56281">
    <property type="entry name" value="Metallo-hydrolase/oxidoreductase"/>
    <property type="match status" value="1"/>
</dbReference>